<accession>A0A8J2KAV6</accession>
<dbReference type="EMBL" id="CAJVCH010317114">
    <property type="protein sequence ID" value="CAG7786391.1"/>
    <property type="molecule type" value="Genomic_DNA"/>
</dbReference>
<comment type="caution">
    <text evidence="1">The sequence shown here is derived from an EMBL/GenBank/DDBJ whole genome shotgun (WGS) entry which is preliminary data.</text>
</comment>
<name>A0A8J2KAV6_9HEXA</name>
<keyword evidence="2" id="KW-1185">Reference proteome</keyword>
<proteinExistence type="predicted"/>
<dbReference type="Proteomes" id="UP000708208">
    <property type="component" value="Unassembled WGS sequence"/>
</dbReference>
<evidence type="ECO:0000313" key="2">
    <source>
        <dbReference type="Proteomes" id="UP000708208"/>
    </source>
</evidence>
<reference evidence="1" key="1">
    <citation type="submission" date="2021-06" db="EMBL/GenBank/DDBJ databases">
        <authorList>
            <person name="Hodson N. C."/>
            <person name="Mongue J. A."/>
            <person name="Jaron S. K."/>
        </authorList>
    </citation>
    <scope>NUCLEOTIDE SEQUENCE</scope>
</reference>
<gene>
    <name evidence="1" type="ORF">AFUS01_LOCUS24962</name>
</gene>
<dbReference type="AlphaFoldDB" id="A0A8J2KAV6"/>
<protein>
    <submittedName>
        <fullName evidence="1">Uncharacterized protein</fullName>
    </submittedName>
</protein>
<organism evidence="1 2">
    <name type="scientific">Allacma fusca</name>
    <dbReference type="NCBI Taxonomy" id="39272"/>
    <lineage>
        <taxon>Eukaryota</taxon>
        <taxon>Metazoa</taxon>
        <taxon>Ecdysozoa</taxon>
        <taxon>Arthropoda</taxon>
        <taxon>Hexapoda</taxon>
        <taxon>Collembola</taxon>
        <taxon>Symphypleona</taxon>
        <taxon>Sminthuridae</taxon>
        <taxon>Allacma</taxon>
    </lineage>
</organism>
<evidence type="ECO:0000313" key="1">
    <source>
        <dbReference type="EMBL" id="CAG7786391.1"/>
    </source>
</evidence>
<sequence>MMFRTEKGLWSGAEWKGNSGKLVGNEESRLNDGWRVGFICGKSPSSLSHPPTPQLPFSSLPSGVTRTVPIQEIQIVPVSQHQSRNTVEWRQNVQRHFTWWQSTNVNGTMWKLAVSQLVGWQSTVL</sequence>